<name>A0A367KWX7_RHIST</name>
<comment type="caution">
    <text evidence="1">The sequence shown here is derived from an EMBL/GenBank/DDBJ whole genome shotgun (WGS) entry which is preliminary data.</text>
</comment>
<gene>
    <name evidence="1" type="ORF">CU098_005513</name>
</gene>
<dbReference type="Proteomes" id="UP000253551">
    <property type="component" value="Unassembled WGS sequence"/>
</dbReference>
<feature type="non-terminal residue" evidence="1">
    <location>
        <position position="1"/>
    </location>
</feature>
<dbReference type="AlphaFoldDB" id="A0A367KWX7"/>
<evidence type="ECO:0000313" key="2">
    <source>
        <dbReference type="Proteomes" id="UP000253551"/>
    </source>
</evidence>
<keyword evidence="2" id="KW-1185">Reference proteome</keyword>
<evidence type="ECO:0000313" key="1">
    <source>
        <dbReference type="EMBL" id="RCI06382.1"/>
    </source>
</evidence>
<organism evidence="1 2">
    <name type="scientific">Rhizopus stolonifer</name>
    <name type="common">Rhizopus nigricans</name>
    <dbReference type="NCBI Taxonomy" id="4846"/>
    <lineage>
        <taxon>Eukaryota</taxon>
        <taxon>Fungi</taxon>
        <taxon>Fungi incertae sedis</taxon>
        <taxon>Mucoromycota</taxon>
        <taxon>Mucoromycotina</taxon>
        <taxon>Mucoromycetes</taxon>
        <taxon>Mucorales</taxon>
        <taxon>Mucorineae</taxon>
        <taxon>Rhizopodaceae</taxon>
        <taxon>Rhizopus</taxon>
    </lineage>
</organism>
<accession>A0A367KWX7</accession>
<proteinExistence type="predicted"/>
<dbReference type="EMBL" id="PJQM01000166">
    <property type="protein sequence ID" value="RCI06382.1"/>
    <property type="molecule type" value="Genomic_DNA"/>
</dbReference>
<protein>
    <submittedName>
        <fullName evidence="1">Uncharacterized protein</fullName>
    </submittedName>
</protein>
<sequence>EQLVEFTSPLVDIPKNFSREIIRDILNHCAFKNNFVVVIQKSEEKRQAFVCKKRPGCKYWRNISSLDRKEPSIAEN</sequence>
<reference evidence="1 2" key="1">
    <citation type="journal article" date="2018" name="G3 (Bethesda)">
        <title>Phylogenetic and Phylogenomic Definition of Rhizopus Species.</title>
        <authorList>
            <person name="Gryganskyi A.P."/>
            <person name="Golan J."/>
            <person name="Dolatabadi S."/>
            <person name="Mondo S."/>
            <person name="Robb S."/>
            <person name="Idnurm A."/>
            <person name="Muszewska A."/>
            <person name="Steczkiewicz K."/>
            <person name="Masonjones S."/>
            <person name="Liao H.L."/>
            <person name="Gajdeczka M.T."/>
            <person name="Anike F."/>
            <person name="Vuek A."/>
            <person name="Anishchenko I.M."/>
            <person name="Voigt K."/>
            <person name="de Hoog G.S."/>
            <person name="Smith M.E."/>
            <person name="Heitman J."/>
            <person name="Vilgalys R."/>
            <person name="Stajich J.E."/>
        </authorList>
    </citation>
    <scope>NUCLEOTIDE SEQUENCE [LARGE SCALE GENOMIC DNA]</scope>
    <source>
        <strain evidence="1 2">LSU 92-RS-03</strain>
    </source>
</reference>